<keyword evidence="1" id="KW-0812">Transmembrane</keyword>
<evidence type="ECO:0000256" key="1">
    <source>
        <dbReference type="SAM" id="Phobius"/>
    </source>
</evidence>
<keyword evidence="3" id="KW-1185">Reference proteome</keyword>
<keyword evidence="1" id="KW-0472">Membrane</keyword>
<dbReference type="InterPro" id="IPR013320">
    <property type="entry name" value="ConA-like_dom_sf"/>
</dbReference>
<dbReference type="Gene3D" id="2.60.120.200">
    <property type="match status" value="2"/>
</dbReference>
<dbReference type="EMBL" id="MVDD01000002">
    <property type="protein sequence ID" value="PKQ64794.1"/>
    <property type="molecule type" value="Genomic_DNA"/>
</dbReference>
<proteinExistence type="predicted"/>
<feature type="transmembrane region" description="Helical" evidence="1">
    <location>
        <begin position="417"/>
        <end position="439"/>
    </location>
</feature>
<dbReference type="InterPro" id="IPR051677">
    <property type="entry name" value="AfsR-DnrI-RedD_regulator"/>
</dbReference>
<dbReference type="GO" id="GO:0003677">
    <property type="term" value="F:DNA binding"/>
    <property type="evidence" value="ECO:0007669"/>
    <property type="project" value="TreeGrafter"/>
</dbReference>
<dbReference type="SUPFAM" id="SSF49899">
    <property type="entry name" value="Concanavalin A-like lectins/glucanases"/>
    <property type="match status" value="2"/>
</dbReference>
<dbReference type="AlphaFoldDB" id="A0A2N3I3A9"/>
<dbReference type="Proteomes" id="UP000233535">
    <property type="component" value="Unassembled WGS sequence"/>
</dbReference>
<name>A0A2N3I3A9_9BACT</name>
<dbReference type="PANTHER" id="PTHR35807:SF1">
    <property type="entry name" value="TRANSCRIPTIONAL REGULATOR REDD"/>
    <property type="match status" value="1"/>
</dbReference>
<dbReference type="PANTHER" id="PTHR35807">
    <property type="entry name" value="TRANSCRIPTIONAL REGULATOR REDD-RELATED"/>
    <property type="match status" value="1"/>
</dbReference>
<protein>
    <recommendedName>
        <fullName evidence="4">LamG-like jellyroll fold domain-containing protein</fullName>
    </recommendedName>
</protein>
<accession>A0A2N3I3A9</accession>
<dbReference type="GO" id="GO:0004553">
    <property type="term" value="F:hydrolase activity, hydrolyzing O-glycosyl compounds"/>
    <property type="evidence" value="ECO:0007669"/>
    <property type="project" value="UniProtKB-ARBA"/>
</dbReference>
<sequence length="693" mass="80487">MKIIATSIFFFVFIVSSVSQSYEKGLFFVDDLSVLAKQSEVNLEAFLQDEVRTEVVRFKASENVLALTNHRDTALTVAFWFKPENIDIHPGTIIGEDSVFYLRYMPNREIQFNHYLQQDLNTAGVLTNNEWQHLGFSLKKNGNLTIYLNGESILQEQISPLWWTKKGRIVVGKDRYNVDAEGYIDDLKIWDRAIDSLEMKMLFRETVSIPDLSYKLESYMPLRGDFSDLSKHPKKLLESRNVMFVKDSIRGVVADFREDDSHALMSGYSFDNQLTIAVWAKPTNKNWVMALVGNRDFSLRYIINQGRLWFNVPMVFSCQAKKRVGYPQEWVHLAVALTYNHKADFFINGQLVDSKSISGKVGKEEAVTIGQSIWGNTFNGQLSQFAIWDRALSESEIKDVYSGKLDVAVLASAQNSYSIYIVLVGLTLLFAIFFLWRIIQNRLKKLRNEQQNEEDGHNIPQKNAFCFFETFQAFDQNGTNISHDFTPTLIRLFALILLYPKIYNRKISSQELSDILWENDDVAQKKNNRGTNVHRLRTLFKQFDGLSIVYTNKEWEIDIPEHVFVDLFYFKDNLPVKEFNFPFKSMQLCKPLKNECFDSIVRLFNDRHIDLLNDYCSLAFTNREWKSLEQFASLWLSIDPFSEEALCYLLTALVNNEQKQKALNAYSRFTTNYKSMLNEDFKQTFEACILTNS</sequence>
<dbReference type="GO" id="GO:0005975">
    <property type="term" value="P:carbohydrate metabolic process"/>
    <property type="evidence" value="ECO:0007669"/>
    <property type="project" value="UniProtKB-ARBA"/>
</dbReference>
<reference evidence="2 3" key="1">
    <citation type="journal article" date="2017" name="Front. Microbiol.">
        <title>Labilibaculum manganireducens gen. nov., sp. nov. and Labilibaculum filiforme sp. nov., Novel Bacteroidetes Isolated from Subsurface Sediments of the Baltic Sea.</title>
        <authorList>
            <person name="Vandieken V."/>
            <person name="Marshall I.P."/>
            <person name="Niemann H."/>
            <person name="Engelen B."/>
            <person name="Cypionka H."/>
        </authorList>
    </citation>
    <scope>NUCLEOTIDE SEQUENCE [LARGE SCALE GENOMIC DNA]</scope>
    <source>
        <strain evidence="2 3">59.16B</strain>
    </source>
</reference>
<evidence type="ECO:0000313" key="2">
    <source>
        <dbReference type="EMBL" id="PKQ64794.1"/>
    </source>
</evidence>
<gene>
    <name evidence="2" type="ORF">BZG02_02755</name>
</gene>
<dbReference type="RefSeq" id="WP_180335603.1">
    <property type="nucleotide sequence ID" value="NZ_MVDD01000002.1"/>
</dbReference>
<keyword evidence="1" id="KW-1133">Transmembrane helix</keyword>
<dbReference type="GO" id="GO:0006355">
    <property type="term" value="P:regulation of DNA-templated transcription"/>
    <property type="evidence" value="ECO:0007669"/>
    <property type="project" value="TreeGrafter"/>
</dbReference>
<dbReference type="Pfam" id="PF13385">
    <property type="entry name" value="Laminin_G_3"/>
    <property type="match status" value="2"/>
</dbReference>
<evidence type="ECO:0008006" key="4">
    <source>
        <dbReference type="Google" id="ProtNLM"/>
    </source>
</evidence>
<comment type="caution">
    <text evidence="2">The sequence shown here is derived from an EMBL/GenBank/DDBJ whole genome shotgun (WGS) entry which is preliminary data.</text>
</comment>
<organism evidence="2 3">
    <name type="scientific">Labilibaculum filiforme</name>
    <dbReference type="NCBI Taxonomy" id="1940526"/>
    <lineage>
        <taxon>Bacteria</taxon>
        <taxon>Pseudomonadati</taxon>
        <taxon>Bacteroidota</taxon>
        <taxon>Bacteroidia</taxon>
        <taxon>Marinilabiliales</taxon>
        <taxon>Marinifilaceae</taxon>
        <taxon>Labilibaculum</taxon>
    </lineage>
</organism>
<evidence type="ECO:0000313" key="3">
    <source>
        <dbReference type="Proteomes" id="UP000233535"/>
    </source>
</evidence>